<reference evidence="4" key="1">
    <citation type="submission" date="2025-08" db="UniProtKB">
        <authorList>
            <consortium name="RefSeq"/>
        </authorList>
    </citation>
    <scope>IDENTIFICATION</scope>
    <source>
        <tissue evidence="4">Leaves</tissue>
    </source>
</reference>
<dbReference type="GO" id="GO:0004523">
    <property type="term" value="F:RNA-DNA hybrid ribonuclease activity"/>
    <property type="evidence" value="ECO:0007669"/>
    <property type="project" value="InterPro"/>
</dbReference>
<evidence type="ECO:0000259" key="2">
    <source>
        <dbReference type="Pfam" id="PF13966"/>
    </source>
</evidence>
<dbReference type="InterPro" id="IPR026960">
    <property type="entry name" value="RVT-Znf"/>
</dbReference>
<dbReference type="CDD" id="cd06222">
    <property type="entry name" value="RNase_H_like"/>
    <property type="match status" value="1"/>
</dbReference>
<dbReference type="PANTHER" id="PTHR47074:SF48">
    <property type="entry name" value="POLYNUCLEOTIDYL TRANSFERASE, RIBONUCLEASE H-LIKE SUPERFAMILY PROTEIN"/>
    <property type="match status" value="1"/>
</dbReference>
<dbReference type="Pfam" id="PF13456">
    <property type="entry name" value="RVT_3"/>
    <property type="match status" value="1"/>
</dbReference>
<dbReference type="GO" id="GO:0003676">
    <property type="term" value="F:nucleic acid binding"/>
    <property type="evidence" value="ECO:0007669"/>
    <property type="project" value="InterPro"/>
</dbReference>
<dbReference type="InterPro" id="IPR036397">
    <property type="entry name" value="RNaseH_sf"/>
</dbReference>
<accession>A0A6P9ERZ9</accession>
<dbReference type="OrthoDB" id="1751350at2759"/>
<dbReference type="Proteomes" id="UP000235220">
    <property type="component" value="Chromosome 9"/>
</dbReference>
<dbReference type="Gene3D" id="3.30.420.10">
    <property type="entry name" value="Ribonuclease H-like superfamily/Ribonuclease H"/>
    <property type="match status" value="1"/>
</dbReference>
<dbReference type="RefSeq" id="XP_035550016.1">
    <property type="nucleotide sequence ID" value="XM_035694123.1"/>
</dbReference>
<name>A0A6P9ERZ9_JUGRE</name>
<sequence>MLDTVQSKLKYCSKELKKWSKNLDSERTKVIKEKSMLLDQLQQNEDPCSMAARKQLQRDIDFLLDQEDIKWKERAKKHWLEKGDRNTKFYHACVNQRKKNNSIQKVVTAEGVLLTEPGEILLGFGQHFSQVFLSTHPPRDIIMQCLAGVDTRISDDMRLDLERGFSSVDVLFALKQMSPFKSLGADGFSAGFFLDHWDIVGTDVSNAVLEFLSNGVMPAGLNHTLIALNEKSADYGYLMEPKCFYPRVEWDFLEAMMLKLGFGNKWTGLIMTCVKSVTYSVKVNGVPGISSLFQQAERDGLLKVVAASRGGMPINHLLFAGDYVIFYKAKHEEWNHIEHILWQYECASGHTLKKQKTSILFSSNTVTAARELIIESTNGVLCGNYNKWLPQPLTYRVQTPINRLPTDSTVVELIDADSLTWKTDLVEGVFNSNEALQICSIPLSLRNNSDQMIWVSNAKGVFSVKSAYFLDCLIKQQFVGEASNGVVVEELWRNLWQLHVPGNIKHFLWKALTDILPTKQVLLKRQIVEDGLCPICQSNEENVIHVLWNCSATMDVWGERESPLNKWCSGYKDFRLLWLDMVNRLDVVQLDRVAVILYKIWARRNYRPLPQINAVEWRPLADPFYKLNFDDAFDYEKRLMGIGIVVRNSRGEVLAVVSAPKSHVCSAFSTECYALLRSIKLCHELCLYQVVLEGDAKVVVDSFNGYNNNHSWQGLLIEDIQFFMKGQADWSLKFTKRP</sequence>
<evidence type="ECO:0000313" key="4">
    <source>
        <dbReference type="RefSeq" id="XP_035550016.1"/>
    </source>
</evidence>
<feature type="domain" description="RNase H type-1" evidence="1">
    <location>
        <begin position="628"/>
        <end position="737"/>
    </location>
</feature>
<keyword evidence="3" id="KW-1185">Reference proteome</keyword>
<feature type="domain" description="Reverse transcriptase zinc-binding" evidence="2">
    <location>
        <begin position="462"/>
        <end position="557"/>
    </location>
</feature>
<evidence type="ECO:0000313" key="3">
    <source>
        <dbReference type="Proteomes" id="UP000235220"/>
    </source>
</evidence>
<dbReference type="InterPro" id="IPR002156">
    <property type="entry name" value="RNaseH_domain"/>
</dbReference>
<dbReference type="Pfam" id="PF13966">
    <property type="entry name" value="zf-RVT"/>
    <property type="match status" value="1"/>
</dbReference>
<dbReference type="InParanoid" id="A0A6P9ERZ9"/>
<dbReference type="InterPro" id="IPR012337">
    <property type="entry name" value="RNaseH-like_sf"/>
</dbReference>
<dbReference type="AlphaFoldDB" id="A0A6P9ERZ9"/>
<dbReference type="InterPro" id="IPR044730">
    <property type="entry name" value="RNase_H-like_dom_plant"/>
</dbReference>
<dbReference type="PANTHER" id="PTHR47074">
    <property type="entry name" value="BNAC02G40300D PROTEIN"/>
    <property type="match status" value="1"/>
</dbReference>
<proteinExistence type="predicted"/>
<protein>
    <submittedName>
        <fullName evidence="4">Uncharacterized protein LOC118349461</fullName>
    </submittedName>
</protein>
<gene>
    <name evidence="4" type="primary">LOC118349461</name>
</gene>
<dbReference type="GeneID" id="118349461"/>
<dbReference type="SUPFAM" id="SSF53098">
    <property type="entry name" value="Ribonuclease H-like"/>
    <property type="match status" value="1"/>
</dbReference>
<evidence type="ECO:0000259" key="1">
    <source>
        <dbReference type="Pfam" id="PF13456"/>
    </source>
</evidence>
<organism evidence="3 4">
    <name type="scientific">Juglans regia</name>
    <name type="common">English walnut</name>
    <dbReference type="NCBI Taxonomy" id="51240"/>
    <lineage>
        <taxon>Eukaryota</taxon>
        <taxon>Viridiplantae</taxon>
        <taxon>Streptophyta</taxon>
        <taxon>Embryophyta</taxon>
        <taxon>Tracheophyta</taxon>
        <taxon>Spermatophyta</taxon>
        <taxon>Magnoliopsida</taxon>
        <taxon>eudicotyledons</taxon>
        <taxon>Gunneridae</taxon>
        <taxon>Pentapetalae</taxon>
        <taxon>rosids</taxon>
        <taxon>fabids</taxon>
        <taxon>Fagales</taxon>
        <taxon>Juglandaceae</taxon>
        <taxon>Juglans</taxon>
    </lineage>
</organism>
<dbReference type="InterPro" id="IPR052929">
    <property type="entry name" value="RNase_H-like_EbsB-rel"/>
</dbReference>
<dbReference type="KEGG" id="jre:118349461"/>